<proteinExistence type="predicted"/>
<dbReference type="AlphaFoldDB" id="M3H416"/>
<sequence>MENSFSFSIAEPRLQHRAHINTKSDKKETKFWTKQKS</sequence>
<accession>M3H416</accession>
<comment type="caution">
    <text evidence="2">The sequence shown here is derived from an EMBL/GenBank/DDBJ whole genome shotgun (WGS) entry which is preliminary data.</text>
</comment>
<evidence type="ECO:0000256" key="1">
    <source>
        <dbReference type="SAM" id="MobiDB-lite"/>
    </source>
</evidence>
<evidence type="ECO:0000313" key="3">
    <source>
        <dbReference type="Proteomes" id="UP000011783"/>
    </source>
</evidence>
<dbReference type="BioCyc" id="LBOR1193007:G11KN-364-MONOMER"/>
<feature type="compositionally biased region" description="Basic and acidic residues" evidence="1">
    <location>
        <begin position="22"/>
        <end position="31"/>
    </location>
</feature>
<organism evidence="2 3">
    <name type="scientific">Leptospira borgpetersenii str. 200701203</name>
    <dbReference type="NCBI Taxonomy" id="1193007"/>
    <lineage>
        <taxon>Bacteria</taxon>
        <taxon>Pseudomonadati</taxon>
        <taxon>Spirochaetota</taxon>
        <taxon>Spirochaetia</taxon>
        <taxon>Leptospirales</taxon>
        <taxon>Leptospiraceae</taxon>
        <taxon>Leptospira</taxon>
    </lineage>
</organism>
<reference evidence="2 3" key="1">
    <citation type="submission" date="2013-01" db="EMBL/GenBank/DDBJ databases">
        <authorList>
            <person name="Harkins D.M."/>
            <person name="Durkin A.S."/>
            <person name="Brinkac L.M."/>
            <person name="Haft D.H."/>
            <person name="Selengut J.D."/>
            <person name="Sanka R."/>
            <person name="DePew J."/>
            <person name="Purushe J."/>
            <person name="Picardeau M."/>
            <person name="Werts C."/>
            <person name="Goarant C."/>
            <person name="Vinetz J.M."/>
            <person name="Sutton G.G."/>
            <person name="Nierman W.C."/>
            <person name="Fouts D.E."/>
        </authorList>
    </citation>
    <scope>NUCLEOTIDE SEQUENCE [LARGE SCALE GENOMIC DNA]</scope>
    <source>
        <strain evidence="2 3">200701203</strain>
    </source>
</reference>
<dbReference type="EMBL" id="AKWO02000010">
    <property type="protein sequence ID" value="EMG01839.1"/>
    <property type="molecule type" value="Genomic_DNA"/>
</dbReference>
<evidence type="ECO:0000313" key="2">
    <source>
        <dbReference type="EMBL" id="EMG01839.1"/>
    </source>
</evidence>
<feature type="region of interest" description="Disordered" evidence="1">
    <location>
        <begin position="16"/>
        <end position="37"/>
    </location>
</feature>
<dbReference type="Proteomes" id="UP000011783">
    <property type="component" value="Unassembled WGS sequence"/>
</dbReference>
<name>M3H416_LEPBO</name>
<protein>
    <submittedName>
        <fullName evidence="2">Uncharacterized protein</fullName>
    </submittedName>
</protein>
<gene>
    <name evidence="2" type="ORF">LEP1GSC123_0245</name>
</gene>